<evidence type="ECO:0000256" key="1">
    <source>
        <dbReference type="SAM" id="Phobius"/>
    </source>
</evidence>
<sequence length="156" mass="18457">MGVRKKYIKHRVDRRLRRLNRILLVLITAMLAHVVYDAFVFKTPLYYIGFALGGYLVGGIFRRTALVQFKMETESFEFTTSAVYVLLTFLLLVFRYAFGKSLLENFHVVYTSDALYLFFIGIYYSKWRMVLKKIDEVIYQYADQKLEENKEDSPIS</sequence>
<dbReference type="Proteomes" id="UP001174839">
    <property type="component" value="Unassembled WGS sequence"/>
</dbReference>
<comment type="caution">
    <text evidence="2">The sequence shown here is derived from an EMBL/GenBank/DDBJ whole genome shotgun (WGS) entry which is preliminary data.</text>
</comment>
<organism evidence="2 3">
    <name type="scientific">Robiginitalea aurantiaca</name>
    <dbReference type="NCBI Taxonomy" id="3056915"/>
    <lineage>
        <taxon>Bacteria</taxon>
        <taxon>Pseudomonadati</taxon>
        <taxon>Bacteroidota</taxon>
        <taxon>Flavobacteriia</taxon>
        <taxon>Flavobacteriales</taxon>
        <taxon>Flavobacteriaceae</taxon>
        <taxon>Robiginitalea</taxon>
    </lineage>
</organism>
<keyword evidence="1" id="KW-1133">Transmembrane helix</keyword>
<keyword evidence="1" id="KW-0812">Transmembrane</keyword>
<dbReference type="EMBL" id="JAUDUY010000001">
    <property type="protein sequence ID" value="MDM9630485.1"/>
    <property type="molecule type" value="Genomic_DNA"/>
</dbReference>
<proteinExistence type="predicted"/>
<gene>
    <name evidence="2" type="ORF">QU605_03340</name>
</gene>
<evidence type="ECO:0000313" key="2">
    <source>
        <dbReference type="EMBL" id="MDM9630485.1"/>
    </source>
</evidence>
<feature type="transmembrane region" description="Helical" evidence="1">
    <location>
        <begin position="45"/>
        <end position="61"/>
    </location>
</feature>
<protein>
    <submittedName>
        <fullName evidence="2">Uncharacterized protein</fullName>
    </submittedName>
</protein>
<evidence type="ECO:0000313" key="3">
    <source>
        <dbReference type="Proteomes" id="UP001174839"/>
    </source>
</evidence>
<keyword evidence="3" id="KW-1185">Reference proteome</keyword>
<feature type="transmembrane region" description="Helical" evidence="1">
    <location>
        <begin position="82"/>
        <end position="99"/>
    </location>
</feature>
<reference evidence="2" key="1">
    <citation type="submission" date="2023-06" db="EMBL/GenBank/DDBJ databases">
        <title>Robiginitalea aurantiacus sp. nov. and Algoriphagus sediminis sp. nov., isolated from coastal sediment.</title>
        <authorList>
            <person name="Zhou Z.Y."/>
            <person name="An J."/>
            <person name="Jia Y.W."/>
            <person name="Du Z.J."/>
        </authorList>
    </citation>
    <scope>NUCLEOTIDE SEQUENCE</scope>
    <source>
        <strain evidence="2">M39</strain>
    </source>
</reference>
<name>A0ABT7WC46_9FLAO</name>
<feature type="transmembrane region" description="Helical" evidence="1">
    <location>
        <begin position="21"/>
        <end position="39"/>
    </location>
</feature>
<keyword evidence="1" id="KW-0472">Membrane</keyword>
<accession>A0ABT7WC46</accession>
<feature type="transmembrane region" description="Helical" evidence="1">
    <location>
        <begin position="105"/>
        <end position="124"/>
    </location>
</feature>